<reference evidence="2" key="1">
    <citation type="submission" date="2019-11" db="EMBL/GenBank/DDBJ databases">
        <title>Genome sequence of Heliorestis convoluta strain HH, an alkaliphilic and minimalistic phototrophic bacterium from a soda lake in Egypt.</title>
        <authorList>
            <person name="Dewey E.D."/>
            <person name="Stokes L.M."/>
            <person name="Burchell B.M."/>
            <person name="Shaffer K.N."/>
            <person name="Huntington A.M."/>
            <person name="Baker J.M."/>
            <person name="Nadendla S."/>
            <person name="Giglio M.G."/>
            <person name="Touchman J.W."/>
            <person name="Blankenship R.E."/>
            <person name="Madigan M.T."/>
            <person name="Sattley W.M."/>
        </authorList>
    </citation>
    <scope>NUCLEOTIDE SEQUENCE [LARGE SCALE GENOMIC DNA]</scope>
    <source>
        <strain evidence="2">HH</strain>
    </source>
</reference>
<proteinExistence type="predicted"/>
<dbReference type="KEGG" id="hcv:FTV88_1965"/>
<sequence length="37" mass="4406">MESNEPFFNPKDSVEKNARRFIDDFFLIQSSIPLIFL</sequence>
<gene>
    <name evidence="1" type="ORF">FTV88_1965</name>
</gene>
<dbReference type="EMBL" id="CP045875">
    <property type="protein sequence ID" value="QGG48063.1"/>
    <property type="molecule type" value="Genomic_DNA"/>
</dbReference>
<dbReference type="Proteomes" id="UP000366051">
    <property type="component" value="Chromosome"/>
</dbReference>
<evidence type="ECO:0000313" key="1">
    <source>
        <dbReference type="EMBL" id="QGG48063.1"/>
    </source>
</evidence>
<evidence type="ECO:0000313" key="2">
    <source>
        <dbReference type="Proteomes" id="UP000366051"/>
    </source>
</evidence>
<organism evidence="1 2">
    <name type="scientific">Heliorestis convoluta</name>
    <dbReference type="NCBI Taxonomy" id="356322"/>
    <lineage>
        <taxon>Bacteria</taxon>
        <taxon>Bacillati</taxon>
        <taxon>Bacillota</taxon>
        <taxon>Clostridia</taxon>
        <taxon>Eubacteriales</taxon>
        <taxon>Heliobacteriaceae</taxon>
        <taxon>Heliorestis</taxon>
    </lineage>
</organism>
<accession>A0A5Q2N2G2</accession>
<name>A0A5Q2N2G2_9FIRM</name>
<protein>
    <submittedName>
        <fullName evidence="1">Uncharacterized protein</fullName>
    </submittedName>
</protein>
<keyword evidence="2" id="KW-1185">Reference proteome</keyword>
<dbReference type="AlphaFoldDB" id="A0A5Q2N2G2"/>